<comment type="caution">
    <text evidence="1">The sequence shown here is derived from an EMBL/GenBank/DDBJ whole genome shotgun (WGS) entry which is preliminary data.</text>
</comment>
<accession>A0A835N335</accession>
<dbReference type="EMBL" id="JADGMS010000004">
    <property type="protein sequence ID" value="KAF9684906.1"/>
    <property type="molecule type" value="Genomic_DNA"/>
</dbReference>
<keyword evidence="2" id="KW-1185">Reference proteome</keyword>
<evidence type="ECO:0000313" key="1">
    <source>
        <dbReference type="EMBL" id="KAF9684906.1"/>
    </source>
</evidence>
<reference evidence="1 2" key="1">
    <citation type="submission" date="2020-10" db="EMBL/GenBank/DDBJ databases">
        <title>Plant Genome Project.</title>
        <authorList>
            <person name="Zhang R.-G."/>
        </authorList>
    </citation>
    <scope>NUCLEOTIDE SEQUENCE [LARGE SCALE GENOMIC DNA]</scope>
    <source>
        <strain evidence="1">FAFU-HL-1</strain>
        <tissue evidence="1">Leaf</tissue>
    </source>
</reference>
<dbReference type="AlphaFoldDB" id="A0A835N335"/>
<evidence type="ECO:0000313" key="2">
    <source>
        <dbReference type="Proteomes" id="UP000657918"/>
    </source>
</evidence>
<name>A0A835N335_9ROSI</name>
<gene>
    <name evidence="1" type="ORF">SADUNF_Sadunf04G0167300</name>
</gene>
<dbReference type="Proteomes" id="UP000657918">
    <property type="component" value="Chromosome 4"/>
</dbReference>
<organism evidence="1 2">
    <name type="scientific">Salix dunnii</name>
    <dbReference type="NCBI Taxonomy" id="1413687"/>
    <lineage>
        <taxon>Eukaryota</taxon>
        <taxon>Viridiplantae</taxon>
        <taxon>Streptophyta</taxon>
        <taxon>Embryophyta</taxon>
        <taxon>Tracheophyta</taxon>
        <taxon>Spermatophyta</taxon>
        <taxon>Magnoliopsida</taxon>
        <taxon>eudicotyledons</taxon>
        <taxon>Gunneridae</taxon>
        <taxon>Pentapetalae</taxon>
        <taxon>rosids</taxon>
        <taxon>fabids</taxon>
        <taxon>Malpighiales</taxon>
        <taxon>Salicaceae</taxon>
        <taxon>Saliceae</taxon>
        <taxon>Salix</taxon>
    </lineage>
</organism>
<protein>
    <submittedName>
        <fullName evidence="1">Uncharacterized protein</fullName>
    </submittedName>
</protein>
<sequence length="158" mass="18063">METKRHTKYIEGDIAHLTLHAAGPPGEQFGLGDRQLEPGPTLLVNLRRIRKELWLTMLSIPPLKSISKEYDKFILASVDINTLLWLSTSQNPCPFTCPFNTGRALSKWSYRTNIATWIIFASLNRDSECCQTYISIIRLQAFEIVRSLICHPYLLSIL</sequence>
<proteinExistence type="predicted"/>